<dbReference type="SMART" id="SM00360">
    <property type="entry name" value="RRM"/>
    <property type="match status" value="1"/>
</dbReference>
<keyword evidence="6" id="KW-0687">Ribonucleoprotein</keyword>
<feature type="region of interest" description="Disordered" evidence="3">
    <location>
        <begin position="161"/>
        <end position="205"/>
    </location>
</feature>
<dbReference type="Gene3D" id="3.30.70.330">
    <property type="match status" value="1"/>
</dbReference>
<dbReference type="AlphaFoldDB" id="A0A371HF32"/>
<keyword evidence="7" id="KW-1185">Reference proteome</keyword>
<keyword evidence="2" id="KW-0694">RNA-binding</keyword>
<dbReference type="InterPro" id="IPR000504">
    <property type="entry name" value="RRM_dom"/>
</dbReference>
<dbReference type="InterPro" id="IPR012677">
    <property type="entry name" value="Nucleotide-bd_a/b_plait_sf"/>
</dbReference>
<proteinExistence type="predicted"/>
<evidence type="ECO:0000256" key="3">
    <source>
        <dbReference type="SAM" id="MobiDB-lite"/>
    </source>
</evidence>
<evidence type="ECO:0000256" key="2">
    <source>
        <dbReference type="PROSITE-ProRule" id="PRU00176"/>
    </source>
</evidence>
<dbReference type="EMBL" id="QJKJ01002781">
    <property type="protein sequence ID" value="RDY01372.1"/>
    <property type="molecule type" value="Genomic_DNA"/>
</dbReference>
<keyword evidence="1" id="KW-0862">Zinc</keyword>
<dbReference type="InterPro" id="IPR044598">
    <property type="entry name" value="ZCRB1"/>
</dbReference>
<dbReference type="GO" id="GO:0008270">
    <property type="term" value="F:zinc ion binding"/>
    <property type="evidence" value="ECO:0007669"/>
    <property type="project" value="UniProtKB-KW"/>
</dbReference>
<dbReference type="GO" id="GO:0003723">
    <property type="term" value="F:RNA binding"/>
    <property type="evidence" value="ECO:0007669"/>
    <property type="project" value="UniProtKB-UniRule"/>
</dbReference>
<evidence type="ECO:0000313" key="7">
    <source>
        <dbReference type="Proteomes" id="UP000257109"/>
    </source>
</evidence>
<dbReference type="InterPro" id="IPR001878">
    <property type="entry name" value="Znf_CCHC"/>
</dbReference>
<evidence type="ECO:0000259" key="4">
    <source>
        <dbReference type="PROSITE" id="PS50102"/>
    </source>
</evidence>
<feature type="domain" description="RRM" evidence="4">
    <location>
        <begin position="52"/>
        <end position="130"/>
    </location>
</feature>
<accession>A0A371HF32</accession>
<dbReference type="STRING" id="157652.A0A371HF32"/>
<dbReference type="InterPro" id="IPR035979">
    <property type="entry name" value="RBD_domain_sf"/>
</dbReference>
<dbReference type="PANTHER" id="PTHR46259:SF1">
    <property type="entry name" value="ZINC FINGER CCHC-TYPE AND RNA-BINDING MOTIF-CONTAINING PROTEIN 1"/>
    <property type="match status" value="1"/>
</dbReference>
<dbReference type="InterPro" id="IPR003954">
    <property type="entry name" value="RRM_euk-type"/>
</dbReference>
<name>A0A371HF32_MUCPR</name>
<feature type="non-terminal residue" evidence="6">
    <location>
        <position position="1"/>
    </location>
</feature>
<evidence type="ECO:0000313" key="6">
    <source>
        <dbReference type="EMBL" id="RDY01372.1"/>
    </source>
</evidence>
<dbReference type="Pfam" id="PF00076">
    <property type="entry name" value="RRM_1"/>
    <property type="match status" value="1"/>
</dbReference>
<organism evidence="6 7">
    <name type="scientific">Mucuna pruriens</name>
    <name type="common">Velvet bean</name>
    <name type="synonym">Dolichos pruriens</name>
    <dbReference type="NCBI Taxonomy" id="157652"/>
    <lineage>
        <taxon>Eukaryota</taxon>
        <taxon>Viridiplantae</taxon>
        <taxon>Streptophyta</taxon>
        <taxon>Embryophyta</taxon>
        <taxon>Tracheophyta</taxon>
        <taxon>Spermatophyta</taxon>
        <taxon>Magnoliopsida</taxon>
        <taxon>eudicotyledons</taxon>
        <taxon>Gunneridae</taxon>
        <taxon>Pentapetalae</taxon>
        <taxon>rosids</taxon>
        <taxon>fabids</taxon>
        <taxon>Fabales</taxon>
        <taxon>Fabaceae</taxon>
        <taxon>Papilionoideae</taxon>
        <taxon>50 kb inversion clade</taxon>
        <taxon>NPAAA clade</taxon>
        <taxon>indigoferoid/millettioid clade</taxon>
        <taxon>Phaseoleae</taxon>
        <taxon>Mucuna</taxon>
    </lineage>
</organism>
<keyword evidence="1" id="KW-0479">Metal-binding</keyword>
<comment type="caution">
    <text evidence="6">The sequence shown here is derived from an EMBL/GenBank/DDBJ whole genome shotgun (WGS) entry which is preliminary data.</text>
</comment>
<dbReference type="FunFam" id="3.30.70.330:FF:001144">
    <property type="entry name" value="U11/U12 small nuclear ribonucleoprotein 31 kDa protein"/>
    <property type="match status" value="1"/>
</dbReference>
<keyword evidence="1" id="KW-0863">Zinc-finger</keyword>
<evidence type="ECO:0000259" key="5">
    <source>
        <dbReference type="PROSITE" id="PS50158"/>
    </source>
</evidence>
<dbReference type="Proteomes" id="UP000257109">
    <property type="component" value="Unassembled WGS sequence"/>
</dbReference>
<gene>
    <name evidence="6" type="primary">SNRNP31</name>
    <name evidence="6" type="ORF">CR513_15305</name>
</gene>
<dbReference type="GO" id="GO:0005689">
    <property type="term" value="C:U12-type spliceosomal complex"/>
    <property type="evidence" value="ECO:0007669"/>
    <property type="project" value="InterPro"/>
</dbReference>
<dbReference type="InterPro" id="IPR036875">
    <property type="entry name" value="Znf_CCHC_sf"/>
</dbReference>
<feature type="region of interest" description="Disordered" evidence="3">
    <location>
        <begin position="28"/>
        <end position="48"/>
    </location>
</feature>
<dbReference type="SUPFAM" id="SSF57756">
    <property type="entry name" value="Retrovirus zinc finger-like domains"/>
    <property type="match status" value="1"/>
</dbReference>
<dbReference type="SMART" id="SM00343">
    <property type="entry name" value="ZnF_C2HC"/>
    <property type="match status" value="1"/>
</dbReference>
<feature type="domain" description="CCHC-type" evidence="5">
    <location>
        <begin position="148"/>
        <end position="164"/>
    </location>
</feature>
<dbReference type="PROSITE" id="PS50102">
    <property type="entry name" value="RRM"/>
    <property type="match status" value="1"/>
</dbReference>
<sequence>MASKNKARKKRSDSEEDDDVFYYRYSSGNPIETEANPKNSNKGSSSLAPSKSTLYVSNIDYSLTNSDLHTLFSTFGRIARVTVLKDRHTRLSRGVAFIQFVSRHDARAAAAQMHRKVLNGRTLTASIAADNGRAPEFIRKRVYRDTARCFECGADGHLSYDCPRNQLGPRPRPEPKRPRHGPHRRDDGDESDGPGPAADRFEDDNWASVVDDGADERLLAGNVDDAVAVKKKKKKAGYFSDESDEDDYDATMTKEIGDGFLAAVSKINLGLRAEWINYPSSHFMGLAKILHANSGHLEGIIPLPWRSWPYPLLQNRKLTSNSEKRAKCQSSNSLFKASIHTSVSCSQKLKHNVMDQRTEESNDRGGLSSKLKGEWQRIECVLSPWFEPLRRIQEEKL</sequence>
<dbReference type="SUPFAM" id="SSF54928">
    <property type="entry name" value="RNA-binding domain, RBD"/>
    <property type="match status" value="1"/>
</dbReference>
<dbReference type="Gene3D" id="4.10.60.10">
    <property type="entry name" value="Zinc finger, CCHC-type"/>
    <property type="match status" value="1"/>
</dbReference>
<evidence type="ECO:0000256" key="1">
    <source>
        <dbReference type="PROSITE-ProRule" id="PRU00047"/>
    </source>
</evidence>
<dbReference type="PROSITE" id="PS50158">
    <property type="entry name" value="ZF_CCHC"/>
    <property type="match status" value="1"/>
</dbReference>
<protein>
    <submittedName>
        <fullName evidence="6">U11/U12 small nuclear ribonucleoprotein 31 kDa protein</fullName>
    </submittedName>
</protein>
<dbReference type="OrthoDB" id="267048at2759"/>
<dbReference type="SMART" id="SM00361">
    <property type="entry name" value="RRM_1"/>
    <property type="match status" value="1"/>
</dbReference>
<dbReference type="PANTHER" id="PTHR46259">
    <property type="entry name" value="ZINC FINGER CCHC-TYPE AND RNA-BINDING MOTIF-CONTAINING PROTEIN 1"/>
    <property type="match status" value="1"/>
</dbReference>
<reference evidence="6" key="1">
    <citation type="submission" date="2018-05" db="EMBL/GenBank/DDBJ databases">
        <title>Draft genome of Mucuna pruriens seed.</title>
        <authorList>
            <person name="Nnadi N.E."/>
            <person name="Vos R."/>
            <person name="Hasami M.H."/>
            <person name="Devisetty U.K."/>
            <person name="Aguiy J.C."/>
        </authorList>
    </citation>
    <scope>NUCLEOTIDE SEQUENCE [LARGE SCALE GENOMIC DNA]</scope>
    <source>
        <strain evidence="6">JCA_2017</strain>
    </source>
</reference>
<dbReference type="GO" id="GO:0000398">
    <property type="term" value="P:mRNA splicing, via spliceosome"/>
    <property type="evidence" value="ECO:0007669"/>
    <property type="project" value="InterPro"/>
</dbReference>